<reference evidence="4 5" key="1">
    <citation type="submission" date="2024-03" db="EMBL/GenBank/DDBJ databases">
        <authorList>
            <person name="Jo J.-H."/>
        </authorList>
    </citation>
    <scope>NUCLEOTIDE SEQUENCE [LARGE SCALE GENOMIC DNA]</scope>
    <source>
        <strain evidence="4 5">PS1R-30</strain>
    </source>
</reference>
<dbReference type="EMBL" id="JBBHJZ010000001">
    <property type="protein sequence ID" value="MEJ5976702.1"/>
    <property type="molecule type" value="Genomic_DNA"/>
</dbReference>
<dbReference type="Gene3D" id="1.50.10.10">
    <property type="match status" value="1"/>
</dbReference>
<comment type="caution">
    <text evidence="4">The sequence shown here is derived from an EMBL/GenBank/DDBJ whole genome shotgun (WGS) entry which is preliminary data.</text>
</comment>
<organism evidence="4 5">
    <name type="scientific">Novosphingobium anseongense</name>
    <dbReference type="NCBI Taxonomy" id="3133436"/>
    <lineage>
        <taxon>Bacteria</taxon>
        <taxon>Pseudomonadati</taxon>
        <taxon>Pseudomonadota</taxon>
        <taxon>Alphaproteobacteria</taxon>
        <taxon>Sphingomonadales</taxon>
        <taxon>Sphingomonadaceae</taxon>
        <taxon>Novosphingobium</taxon>
    </lineage>
</organism>
<dbReference type="InterPro" id="IPR016007">
    <property type="entry name" value="Alpha_rhamnosid"/>
</dbReference>
<comment type="catalytic activity">
    <reaction evidence="1">
        <text>Hydrolysis of terminal non-reducing alpha-L-rhamnose residues in alpha-L-rhamnosides.</text>
        <dbReference type="EC" id="3.2.1.40"/>
    </reaction>
</comment>
<evidence type="ECO:0000313" key="5">
    <source>
        <dbReference type="Proteomes" id="UP001361239"/>
    </source>
</evidence>
<dbReference type="InterPro" id="IPR008928">
    <property type="entry name" value="6-hairpin_glycosidase_sf"/>
</dbReference>
<protein>
    <recommendedName>
        <fullName evidence="2">alpha-L-rhamnosidase</fullName>
        <ecNumber evidence="2">3.2.1.40</ecNumber>
    </recommendedName>
</protein>
<dbReference type="Pfam" id="PF17389">
    <property type="entry name" value="Bac_rhamnosid6H"/>
    <property type="match status" value="1"/>
</dbReference>
<proteinExistence type="predicted"/>
<feature type="domain" description="Alpha-L-rhamnosidase six-hairpin glycosidase" evidence="3">
    <location>
        <begin position="6"/>
        <end position="199"/>
    </location>
</feature>
<evidence type="ECO:0000256" key="2">
    <source>
        <dbReference type="ARBA" id="ARBA00012652"/>
    </source>
</evidence>
<accession>A0ABU8RVB4</accession>
<dbReference type="SUPFAM" id="SSF48208">
    <property type="entry name" value="Six-hairpin glycosidases"/>
    <property type="match status" value="1"/>
</dbReference>
<dbReference type="InterPro" id="IPR035396">
    <property type="entry name" value="Bac_rhamnosid6H"/>
</dbReference>
<name>A0ABU8RVB4_9SPHN</name>
<gene>
    <name evidence="4" type="ORF">WG901_08655</name>
</gene>
<evidence type="ECO:0000256" key="1">
    <source>
        <dbReference type="ARBA" id="ARBA00001445"/>
    </source>
</evidence>
<dbReference type="InterPro" id="IPR012341">
    <property type="entry name" value="6hp_glycosidase-like_sf"/>
</dbReference>
<dbReference type="PANTHER" id="PTHR33307">
    <property type="entry name" value="ALPHA-RHAMNOSIDASE (EUROFUNG)"/>
    <property type="match status" value="1"/>
</dbReference>
<dbReference type="Proteomes" id="UP001361239">
    <property type="component" value="Unassembled WGS sequence"/>
</dbReference>
<keyword evidence="5" id="KW-1185">Reference proteome</keyword>
<dbReference type="RefSeq" id="WP_339586668.1">
    <property type="nucleotide sequence ID" value="NZ_JBBHJZ010000001.1"/>
</dbReference>
<evidence type="ECO:0000313" key="4">
    <source>
        <dbReference type="EMBL" id="MEJ5976702.1"/>
    </source>
</evidence>
<evidence type="ECO:0000259" key="3">
    <source>
        <dbReference type="Pfam" id="PF17389"/>
    </source>
</evidence>
<dbReference type="EC" id="3.2.1.40" evidence="2"/>
<sequence>MDADGVWTGDFHLGDWLDPGAPPDRPEDATTDRDLIASTYLARSARVVAYTALTLDRAELARSYAKVGDNIAASTWRKWSSALGKTQAGCAIAIAFDIAPVEAKEAVGRQLAKLVESNDGRIATGFLGTPLVLPALTQTCQTDAAFRLLLNEKAPGWLYQVANGATTMWERWDAIRPGGEIHSGDMAAEDAASMTSFNH</sequence>
<dbReference type="PANTHER" id="PTHR33307:SF6">
    <property type="entry name" value="ALPHA-RHAMNOSIDASE (EUROFUNG)-RELATED"/>
    <property type="match status" value="1"/>
</dbReference>